<protein>
    <submittedName>
        <fullName evidence="2">Uncharacterized protein</fullName>
    </submittedName>
</protein>
<comment type="caution">
    <text evidence="2">The sequence shown here is derived from an EMBL/GenBank/DDBJ whole genome shotgun (WGS) entry which is preliminary data.</text>
</comment>
<feature type="region of interest" description="Disordered" evidence="1">
    <location>
        <begin position="1"/>
        <end position="25"/>
    </location>
</feature>
<dbReference type="EMBL" id="SRLO01000289">
    <property type="protein sequence ID" value="TNN62642.1"/>
    <property type="molecule type" value="Genomic_DNA"/>
</dbReference>
<accession>A0A4Z2HCY5</accession>
<keyword evidence="3" id="KW-1185">Reference proteome</keyword>
<dbReference type="AlphaFoldDB" id="A0A4Z2HCY5"/>
<evidence type="ECO:0000313" key="2">
    <source>
        <dbReference type="EMBL" id="TNN62642.1"/>
    </source>
</evidence>
<proteinExistence type="predicted"/>
<evidence type="ECO:0000313" key="3">
    <source>
        <dbReference type="Proteomes" id="UP000314294"/>
    </source>
</evidence>
<name>A0A4Z2HCY5_9TELE</name>
<reference evidence="2 3" key="1">
    <citation type="submission" date="2019-03" db="EMBL/GenBank/DDBJ databases">
        <title>First draft genome of Liparis tanakae, snailfish: a comprehensive survey of snailfish specific genes.</title>
        <authorList>
            <person name="Kim W."/>
            <person name="Song I."/>
            <person name="Jeong J.-H."/>
            <person name="Kim D."/>
            <person name="Kim S."/>
            <person name="Ryu S."/>
            <person name="Song J.Y."/>
            <person name="Lee S.K."/>
        </authorList>
    </citation>
    <scope>NUCLEOTIDE SEQUENCE [LARGE SCALE GENOMIC DNA]</scope>
    <source>
        <tissue evidence="2">Muscle</tissue>
    </source>
</reference>
<dbReference type="Proteomes" id="UP000314294">
    <property type="component" value="Unassembled WGS sequence"/>
</dbReference>
<sequence>MQKRGREVKSTEEEEPGARASQHWPEELQLLKHALNGSSLTPDGRWLRRVAGPLGRGLAGRTRNEREEFGSDSTKSSLAASLRFNRSACPYVKCRPLRKDH</sequence>
<evidence type="ECO:0000256" key="1">
    <source>
        <dbReference type="SAM" id="MobiDB-lite"/>
    </source>
</evidence>
<feature type="region of interest" description="Disordered" evidence="1">
    <location>
        <begin position="53"/>
        <end position="77"/>
    </location>
</feature>
<feature type="compositionally biased region" description="Basic and acidic residues" evidence="1">
    <location>
        <begin position="1"/>
        <end position="11"/>
    </location>
</feature>
<gene>
    <name evidence="2" type="ORF">EYF80_027160</name>
</gene>
<organism evidence="2 3">
    <name type="scientific">Liparis tanakae</name>
    <name type="common">Tanaka's snailfish</name>
    <dbReference type="NCBI Taxonomy" id="230148"/>
    <lineage>
        <taxon>Eukaryota</taxon>
        <taxon>Metazoa</taxon>
        <taxon>Chordata</taxon>
        <taxon>Craniata</taxon>
        <taxon>Vertebrata</taxon>
        <taxon>Euteleostomi</taxon>
        <taxon>Actinopterygii</taxon>
        <taxon>Neopterygii</taxon>
        <taxon>Teleostei</taxon>
        <taxon>Neoteleostei</taxon>
        <taxon>Acanthomorphata</taxon>
        <taxon>Eupercaria</taxon>
        <taxon>Perciformes</taxon>
        <taxon>Cottioidei</taxon>
        <taxon>Cottales</taxon>
        <taxon>Liparidae</taxon>
        <taxon>Liparis</taxon>
    </lineage>
</organism>